<comment type="caution">
    <text evidence="2">The sequence shown here is derived from an EMBL/GenBank/DDBJ whole genome shotgun (WGS) entry which is preliminary data.</text>
</comment>
<evidence type="ECO:0000256" key="1">
    <source>
        <dbReference type="SAM" id="MobiDB-lite"/>
    </source>
</evidence>
<feature type="compositionally biased region" description="Low complexity" evidence="1">
    <location>
        <begin position="35"/>
        <end position="55"/>
    </location>
</feature>
<feature type="non-terminal residue" evidence="2">
    <location>
        <position position="1"/>
    </location>
</feature>
<feature type="compositionally biased region" description="Low complexity" evidence="1">
    <location>
        <begin position="72"/>
        <end position="85"/>
    </location>
</feature>
<dbReference type="Proteomes" id="UP000749646">
    <property type="component" value="Unassembled WGS sequence"/>
</dbReference>
<dbReference type="EMBL" id="JAAAHW010010912">
    <property type="protein sequence ID" value="KAF9922105.1"/>
    <property type="molecule type" value="Genomic_DNA"/>
</dbReference>
<protein>
    <submittedName>
        <fullName evidence="2">Uncharacterized protein</fullName>
    </submittedName>
</protein>
<reference evidence="2" key="1">
    <citation type="journal article" date="2020" name="Fungal Divers.">
        <title>Resolving the Mortierellaceae phylogeny through synthesis of multi-gene phylogenetics and phylogenomics.</title>
        <authorList>
            <person name="Vandepol N."/>
            <person name="Liber J."/>
            <person name="Desiro A."/>
            <person name="Na H."/>
            <person name="Kennedy M."/>
            <person name="Barry K."/>
            <person name="Grigoriev I.V."/>
            <person name="Miller A.N."/>
            <person name="O'Donnell K."/>
            <person name="Stajich J.E."/>
            <person name="Bonito G."/>
        </authorList>
    </citation>
    <scope>NUCLEOTIDE SEQUENCE</scope>
    <source>
        <strain evidence="2">MES-2147</strain>
    </source>
</reference>
<evidence type="ECO:0000313" key="2">
    <source>
        <dbReference type="EMBL" id="KAF9922105.1"/>
    </source>
</evidence>
<organism evidence="2 3">
    <name type="scientific">Modicella reniformis</name>
    <dbReference type="NCBI Taxonomy" id="1440133"/>
    <lineage>
        <taxon>Eukaryota</taxon>
        <taxon>Fungi</taxon>
        <taxon>Fungi incertae sedis</taxon>
        <taxon>Mucoromycota</taxon>
        <taxon>Mortierellomycotina</taxon>
        <taxon>Mortierellomycetes</taxon>
        <taxon>Mortierellales</taxon>
        <taxon>Mortierellaceae</taxon>
        <taxon>Modicella</taxon>
    </lineage>
</organism>
<proteinExistence type="predicted"/>
<keyword evidence="3" id="KW-1185">Reference proteome</keyword>
<feature type="non-terminal residue" evidence="2">
    <location>
        <position position="133"/>
    </location>
</feature>
<name>A0A9P6IIP2_9FUNG</name>
<accession>A0A9P6IIP2</accession>
<feature type="compositionally biased region" description="Polar residues" evidence="1">
    <location>
        <begin position="1"/>
        <end position="29"/>
    </location>
</feature>
<feature type="compositionally biased region" description="Basic and acidic residues" evidence="1">
    <location>
        <begin position="100"/>
        <end position="110"/>
    </location>
</feature>
<dbReference type="OrthoDB" id="2430788at2759"/>
<feature type="region of interest" description="Disordered" evidence="1">
    <location>
        <begin position="1"/>
        <end position="133"/>
    </location>
</feature>
<gene>
    <name evidence="2" type="ORF">BGZ65_009865</name>
</gene>
<sequence>DSNAQQQYQTQSAGSSNSKYASRNNSVSTLDRHPQNSSASSSSPNASTHTSNSSSLQKALSRRRSSNRTAESGSSHGSSGLSSNHQHNHLLPHDSQLASHQEEGEGDFKWYHGRRYHNTPSLYMLPNDSQEVD</sequence>
<evidence type="ECO:0000313" key="3">
    <source>
        <dbReference type="Proteomes" id="UP000749646"/>
    </source>
</evidence>
<dbReference type="AlphaFoldDB" id="A0A9P6IIP2"/>